<dbReference type="EMBL" id="QRJE01000057">
    <property type="protein sequence ID" value="RHH05319.1"/>
    <property type="molecule type" value="Genomic_DNA"/>
</dbReference>
<reference evidence="2 3" key="1">
    <citation type="submission" date="2018-08" db="EMBL/GenBank/DDBJ databases">
        <title>A genome reference for cultivated species of the human gut microbiota.</title>
        <authorList>
            <person name="Zou Y."/>
            <person name="Xue W."/>
            <person name="Luo G."/>
        </authorList>
    </citation>
    <scope>NUCLEOTIDE SEQUENCE [LARGE SCALE GENOMIC DNA]</scope>
    <source>
        <strain evidence="2 3">AM18-6</strain>
    </source>
</reference>
<accession>A0A396BPY8</accession>
<name>A0A396BPY8_BACFG</name>
<organism evidence="2 3">
    <name type="scientific">Bacteroides fragilis</name>
    <dbReference type="NCBI Taxonomy" id="817"/>
    <lineage>
        <taxon>Bacteria</taxon>
        <taxon>Pseudomonadati</taxon>
        <taxon>Bacteroidota</taxon>
        <taxon>Bacteroidia</taxon>
        <taxon>Bacteroidales</taxon>
        <taxon>Bacteroidaceae</taxon>
        <taxon>Bacteroides</taxon>
    </lineage>
</organism>
<dbReference type="AlphaFoldDB" id="A0A396BPY8"/>
<evidence type="ECO:0000313" key="3">
    <source>
        <dbReference type="Proteomes" id="UP000266644"/>
    </source>
</evidence>
<feature type="domain" description="Fibrobacter succinogenes major paralogous" evidence="1">
    <location>
        <begin position="411"/>
        <end position="636"/>
    </location>
</feature>
<dbReference type="Pfam" id="PF09603">
    <property type="entry name" value="Fib_succ_major"/>
    <property type="match status" value="1"/>
</dbReference>
<protein>
    <recommendedName>
        <fullName evidence="1">Fibrobacter succinogenes major paralogous domain-containing protein</fullName>
    </recommendedName>
</protein>
<evidence type="ECO:0000313" key="2">
    <source>
        <dbReference type="EMBL" id="RHH05319.1"/>
    </source>
</evidence>
<dbReference type="RefSeq" id="WP_122330787.1">
    <property type="nucleotide sequence ID" value="NZ_CAXSXC010000042.1"/>
</dbReference>
<gene>
    <name evidence="2" type="ORF">DW228_23290</name>
</gene>
<dbReference type="InterPro" id="IPR011871">
    <property type="entry name" value="Fib_succ_major"/>
</dbReference>
<evidence type="ECO:0000259" key="1">
    <source>
        <dbReference type="Pfam" id="PF09603"/>
    </source>
</evidence>
<dbReference type="Proteomes" id="UP000266644">
    <property type="component" value="Unassembled WGS sequence"/>
</dbReference>
<proteinExistence type="predicted"/>
<comment type="caution">
    <text evidence="2">The sequence shown here is derived from an EMBL/GenBank/DDBJ whole genome shotgun (WGS) entry which is preliminary data.</text>
</comment>
<sequence>MTRVKSIFPFAILTMMLLFESCTRMEEVSENGKHDSPPYAGGLKQQTVTVNGFVPVNQEQIPATTAYIFRDGVLYKELQVNFDRTNTARLSVPSLSRLYLLSGYAATVQEGATLESDFMDLSIGQSSQHPNSAPYFLSSHLEIGDASQTGNLKVGLKRGVARIDIDASSDAKTLIERVVVENAPATGYAFKEGSYPQDGTSCMYSKDFSPATGGRQEGLFYVYPTPHPVRITIDATYDGVPVRLYLKLPGVDRNTIYTAKVLNAGATLESTFEILPWLDGSSVDGNPDLSKRIRLSAAQCTLPAGVTVDYDNGIVNVPESGANMTLAFVAASAVQMSSVEGQTPDVVIRPLPDNIRTDEGVVSFFEVEVAPQGKGSLAYNVMMHMKSPLLTQSYDYVEMRVEKSKNQIETVRMAGAEWMAFNTWGRELEDQTYPSAGYDVEHMYRENWSACAGGFYQWGRLYTYIPWKGYNPSNNLGGQAQDIPWEHDTHMPCPEGYRLPTVKELESLIPIPAGTDRLPDNYTNGVGEPIEVTLVDNGKIPSATNNPNHVERYIKLTNQNTGEYLILPLAGSKGDKVTHNNPEFGLRMVLWSDSESPTGGYAWSHKVDYGKTINTSGAVRKEQLQKEAFAPVRCVKK</sequence>